<evidence type="ECO:0000313" key="5">
    <source>
        <dbReference type="Proteomes" id="UP000178606"/>
    </source>
</evidence>
<dbReference type="PANTHER" id="PTHR38045:SF1">
    <property type="entry name" value="HEPARINASE II_III-LIKE PROTEIN"/>
    <property type="match status" value="1"/>
</dbReference>
<protein>
    <submittedName>
        <fullName evidence="4">Uncharacterized protein</fullName>
    </submittedName>
</protein>
<evidence type="ECO:0000256" key="1">
    <source>
        <dbReference type="ARBA" id="ARBA00004196"/>
    </source>
</evidence>
<comment type="subcellular location">
    <subcellularLocation>
        <location evidence="1">Cell envelope</location>
    </subcellularLocation>
</comment>
<organism evidence="4 5">
    <name type="scientific">Handelsmanbacteria sp. (strain RIFCSPLOWO2_12_FULL_64_10)</name>
    <dbReference type="NCBI Taxonomy" id="1817868"/>
    <lineage>
        <taxon>Bacteria</taxon>
        <taxon>Candidatus Handelsmaniibacteriota</taxon>
    </lineage>
</organism>
<dbReference type="GO" id="GO:0016829">
    <property type="term" value="F:lyase activity"/>
    <property type="evidence" value="ECO:0007669"/>
    <property type="project" value="InterPro"/>
</dbReference>
<dbReference type="EMBL" id="MFKF01000410">
    <property type="protein sequence ID" value="OGG44232.1"/>
    <property type="molecule type" value="Genomic_DNA"/>
</dbReference>
<dbReference type="InterPro" id="IPR032518">
    <property type="entry name" value="HepII_N"/>
</dbReference>
<accession>A0A1F6C592</accession>
<dbReference type="Pfam" id="PF07940">
    <property type="entry name" value="Hepar_II_III_C"/>
    <property type="match status" value="1"/>
</dbReference>
<proteinExistence type="predicted"/>
<dbReference type="PANTHER" id="PTHR38045">
    <property type="entry name" value="CHROMOSOME 1, WHOLE GENOME SHOTGUN SEQUENCE"/>
    <property type="match status" value="1"/>
</dbReference>
<dbReference type="InterPro" id="IPR012480">
    <property type="entry name" value="Hepar_II_III_C"/>
</dbReference>
<feature type="domain" description="Heparinase II N-terminal" evidence="3">
    <location>
        <begin position="178"/>
        <end position="321"/>
    </location>
</feature>
<reference evidence="4 5" key="1">
    <citation type="journal article" date="2016" name="Nat. Commun.">
        <title>Thousands of microbial genomes shed light on interconnected biogeochemical processes in an aquifer system.</title>
        <authorList>
            <person name="Anantharaman K."/>
            <person name="Brown C.T."/>
            <person name="Hug L.A."/>
            <person name="Sharon I."/>
            <person name="Castelle C.J."/>
            <person name="Probst A.J."/>
            <person name="Thomas B.C."/>
            <person name="Singh A."/>
            <person name="Wilkins M.J."/>
            <person name="Karaoz U."/>
            <person name="Brodie E.L."/>
            <person name="Williams K.H."/>
            <person name="Hubbard S.S."/>
            <person name="Banfield J.F."/>
        </authorList>
    </citation>
    <scope>NUCLEOTIDE SEQUENCE [LARGE SCALE GENOMIC DNA]</scope>
    <source>
        <strain evidence="5">RIFCSPLOWO2_12_FULL_64_10</strain>
    </source>
</reference>
<name>A0A1F6C592_HANXR</name>
<sequence length="702" mass="79654">MSLTHPFIFFSSDEINALRRKASGPICGTILKNTERVADARLSWEVYTPALVPPFAGYRLKAGQAMNYDEDYAAKYVQQYRMSMLVRNLSEFYAFCYLMLGEETYKEAARRWILTPCRWDKRTWAAYEESKLPIEDYTPAELRSIEKSGGACVGVVVDPEKDYKKPIFEDTGIFTTFKLRGLAVAYDWMYPHLTDEERETVRGMLAYQGDRLYHHALNQNALLMNSILNHTWLDTAGLGLAGVALYFEHPPAREWVKLCRDRFVGVLLPRTVGVDGEFPEPGPYVWEYSYTAAALFFEGLRRVTGEDLFASPAFRRVSHLLTHVLSPAGGLAFDDDMTGFDRADGMAYAFRPLMFRFASRFQDPQAQRYALYEGFDPPGAEKGKLYPGGKWYPEAREYNGHWEYIWCDESIPPQDPPDPVPSTLLRDAGWAILRTGWRPRDTYLALRGGTYLGPHDRMDQNKVVLQSGGEKLLEPLYGANYMHFEYFKYTPGSNTILVDGEGQTEIPKEAQHATFMNQYKTENTNGKILLFEPSPDFDAVIGDASGAYGDRLTRFWRCIAFLKPDCFLILDDLAAPRPSAFDWLAHSYGDISIRGDDVIIRKPKASLLIRAVLPGGASWHLDRTPPDTNNERLLKHLALRPSRKTSSVRFLTGLFVSPADREPVSLRAEEKGHSVIAHLTLRGQTLAVKFDLAAKKIQLLQN</sequence>
<dbReference type="InterPro" id="IPR008929">
    <property type="entry name" value="Chondroitin_lyas"/>
</dbReference>
<dbReference type="Gene3D" id="2.70.98.70">
    <property type="match status" value="1"/>
</dbReference>
<dbReference type="GO" id="GO:0030313">
    <property type="term" value="C:cell envelope"/>
    <property type="evidence" value="ECO:0007669"/>
    <property type="project" value="UniProtKB-SubCell"/>
</dbReference>
<comment type="caution">
    <text evidence="4">The sequence shown here is derived from an EMBL/GenBank/DDBJ whole genome shotgun (WGS) entry which is preliminary data.</text>
</comment>
<dbReference type="Proteomes" id="UP000178606">
    <property type="component" value="Unassembled WGS sequence"/>
</dbReference>
<evidence type="ECO:0000259" key="3">
    <source>
        <dbReference type="Pfam" id="PF16332"/>
    </source>
</evidence>
<evidence type="ECO:0000259" key="2">
    <source>
        <dbReference type="Pfam" id="PF07940"/>
    </source>
</evidence>
<feature type="domain" description="Heparinase II/III-like C-terminal" evidence="2">
    <location>
        <begin position="420"/>
        <end position="606"/>
    </location>
</feature>
<evidence type="ECO:0000313" key="4">
    <source>
        <dbReference type="EMBL" id="OGG44232.1"/>
    </source>
</evidence>
<dbReference type="AlphaFoldDB" id="A0A1F6C592"/>
<dbReference type="SUPFAM" id="SSF48230">
    <property type="entry name" value="Chondroitin AC/alginate lyase"/>
    <property type="match status" value="1"/>
</dbReference>
<gene>
    <name evidence="4" type="ORF">A3F84_09550</name>
</gene>
<dbReference type="Gene3D" id="1.50.10.100">
    <property type="entry name" value="Chondroitin AC/alginate lyase"/>
    <property type="match status" value="1"/>
</dbReference>
<dbReference type="Pfam" id="PF16332">
    <property type="entry name" value="DUF4962"/>
    <property type="match status" value="1"/>
</dbReference>